<dbReference type="Pfam" id="PF02661">
    <property type="entry name" value="Fic"/>
    <property type="match status" value="1"/>
</dbReference>
<dbReference type="InterPro" id="IPR040198">
    <property type="entry name" value="Fido_containing"/>
</dbReference>
<protein>
    <submittedName>
        <fullName evidence="5">Fic family protein</fullName>
    </submittedName>
</protein>
<dbReference type="SUPFAM" id="SSF140931">
    <property type="entry name" value="Fic-like"/>
    <property type="match status" value="1"/>
</dbReference>
<organism evidence="5">
    <name type="scientific">Candidatus Thiocaldithrix dubininis</name>
    <dbReference type="NCBI Taxonomy" id="3080823"/>
    <lineage>
        <taxon>Bacteria</taxon>
        <taxon>Pseudomonadati</taxon>
        <taxon>Pseudomonadota</taxon>
        <taxon>Gammaproteobacteria</taxon>
        <taxon>Thiotrichales</taxon>
        <taxon>Thiotrichaceae</taxon>
        <taxon>Candidatus Thiocaldithrix</taxon>
    </lineage>
</organism>
<dbReference type="PANTHER" id="PTHR13504">
    <property type="entry name" value="FIDO DOMAIN-CONTAINING PROTEIN DDB_G0283145"/>
    <property type="match status" value="1"/>
</dbReference>
<dbReference type="KEGG" id="tdu:QJT80_10170"/>
<feature type="binding site" evidence="2">
    <location>
        <begin position="182"/>
        <end position="189"/>
    </location>
    <ligand>
        <name>ATP</name>
        <dbReference type="ChEBI" id="CHEBI:30616"/>
    </ligand>
</feature>
<keyword evidence="2" id="KW-0067">ATP-binding</keyword>
<dbReference type="Pfam" id="PF21247">
    <property type="entry name" value="Fic-like_C"/>
    <property type="match status" value="1"/>
</dbReference>
<reference evidence="5" key="1">
    <citation type="journal article" date="2023" name="Int. J. Mol. Sci.">
        <title>Metagenomics Revealed a New Genus 'Candidatus Thiocaldithrix dubininis' gen. nov., sp. nov. and a New Species 'Candidatus Thiothrix putei' sp. nov. in the Family Thiotrichaceae, Some Members of Which Have Traits of Both Na+- and H+-Motive Energetics.</title>
        <authorList>
            <person name="Ravin N.V."/>
            <person name="Muntyan M.S."/>
            <person name="Smolyakov D.D."/>
            <person name="Rudenko T.S."/>
            <person name="Beletsky A.V."/>
            <person name="Mardanov A.V."/>
            <person name="Grabovich M.Y."/>
        </authorList>
    </citation>
    <scope>NUCLEOTIDE SEQUENCE</scope>
    <source>
        <strain evidence="5">GKL-01</strain>
    </source>
</reference>
<feature type="domain" description="Fido" evidence="4">
    <location>
        <begin position="99"/>
        <end position="241"/>
    </location>
</feature>
<gene>
    <name evidence="5" type="ORF">QJT80_10170</name>
</gene>
<proteinExistence type="predicted"/>
<evidence type="ECO:0000313" key="5">
    <source>
        <dbReference type="EMBL" id="WGZ89868.1"/>
    </source>
</evidence>
<evidence type="ECO:0000256" key="3">
    <source>
        <dbReference type="PIRSR" id="PIRSR640198-3"/>
    </source>
</evidence>
<dbReference type="InterPro" id="IPR003812">
    <property type="entry name" value="Fido"/>
</dbReference>
<dbReference type="AlphaFoldDB" id="A0AA95KJE8"/>
<dbReference type="InterPro" id="IPR036597">
    <property type="entry name" value="Fido-like_dom_sf"/>
</dbReference>
<dbReference type="PANTHER" id="PTHR13504:SF38">
    <property type="entry name" value="FIDO DOMAIN-CONTAINING PROTEIN"/>
    <property type="match status" value="1"/>
</dbReference>
<sequence>MPYRPPYTITEDILTRVANISEKVGQLKQWYEQEVDLRLRRINRIRTVAGSLAIEGNTLTEEQITALLDGKLVIAPPREIQEAKNALAAYEQLSVWNPKQQEQLLQAHKILMLGLVDTAGRYRSGGVGVFAGKQVIHMAPPAKQVERLMNDLFQWLNTTTVHPLIASSVFHFEFEFIHPFEDGNGRMGRLWQTLILSKWHPLFTHLPVESLVHKNQAAYYQALQDSTAQTDSAPFIIFMLDKIEDAINDFLTAQASTQVTAQVNEQLVALLNAMQPQRYYTTAELMQLLGLVHRESFRKTYLKPALAQGLVAMLIPEKPNSPKQKYRKV</sequence>
<dbReference type="GO" id="GO:0005524">
    <property type="term" value="F:ATP binding"/>
    <property type="evidence" value="ECO:0007669"/>
    <property type="project" value="UniProtKB-KW"/>
</dbReference>
<name>A0AA95KJE8_9GAMM</name>
<evidence type="ECO:0000256" key="2">
    <source>
        <dbReference type="PIRSR" id="PIRSR640198-2"/>
    </source>
</evidence>
<dbReference type="InterPro" id="IPR049514">
    <property type="entry name" value="Fic-like_C"/>
</dbReference>
<keyword evidence="2" id="KW-0547">Nucleotide-binding</keyword>
<dbReference type="Proteomes" id="UP001300672">
    <property type="component" value="Chromosome"/>
</dbReference>
<evidence type="ECO:0000256" key="1">
    <source>
        <dbReference type="PIRSR" id="PIRSR640198-1"/>
    </source>
</evidence>
<feature type="active site" evidence="1">
    <location>
        <position position="178"/>
    </location>
</feature>
<dbReference type="EMBL" id="CP124755">
    <property type="protein sequence ID" value="WGZ89868.1"/>
    <property type="molecule type" value="Genomic_DNA"/>
</dbReference>
<feature type="site" description="Important for autoinhibition of adenylyltransferase activity" evidence="3">
    <location>
        <position position="55"/>
    </location>
</feature>
<reference evidence="5" key="2">
    <citation type="submission" date="2023-04" db="EMBL/GenBank/DDBJ databases">
        <authorList>
            <person name="Beletskiy A.V."/>
            <person name="Mardanov A.V."/>
            <person name="Ravin N.V."/>
        </authorList>
    </citation>
    <scope>NUCLEOTIDE SEQUENCE</scope>
    <source>
        <strain evidence="5">GKL-01</strain>
    </source>
</reference>
<feature type="binding site" evidence="2">
    <location>
        <begin position="219"/>
        <end position="220"/>
    </location>
    <ligand>
        <name>ATP</name>
        <dbReference type="ChEBI" id="CHEBI:30616"/>
    </ligand>
</feature>
<dbReference type="Gene3D" id="1.10.3290.10">
    <property type="entry name" value="Fido-like domain"/>
    <property type="match status" value="1"/>
</dbReference>
<dbReference type="PROSITE" id="PS51459">
    <property type="entry name" value="FIDO"/>
    <property type="match status" value="1"/>
</dbReference>
<accession>A0AA95KJE8</accession>
<evidence type="ECO:0000259" key="4">
    <source>
        <dbReference type="PROSITE" id="PS51459"/>
    </source>
</evidence>